<keyword evidence="3" id="KW-0326">Glycosidase</keyword>
<feature type="compositionally biased region" description="Basic residues" evidence="6">
    <location>
        <begin position="127"/>
        <end position="149"/>
    </location>
</feature>
<dbReference type="OrthoDB" id="8866236at2"/>
<dbReference type="InterPro" id="IPR001087">
    <property type="entry name" value="GDSL"/>
</dbReference>
<name>A0A437RLH6_9BURK</name>
<dbReference type="GO" id="GO:0016788">
    <property type="term" value="F:hydrolase activity, acting on ester bonds"/>
    <property type="evidence" value="ECO:0007669"/>
    <property type="project" value="InterPro"/>
</dbReference>
<dbReference type="Proteomes" id="UP000285575">
    <property type="component" value="Unassembled WGS sequence"/>
</dbReference>
<feature type="compositionally biased region" description="Low complexity" evidence="6">
    <location>
        <begin position="169"/>
        <end position="183"/>
    </location>
</feature>
<dbReference type="Gene3D" id="2.115.10.20">
    <property type="entry name" value="Glycosyl hydrolase domain, family 43"/>
    <property type="match status" value="1"/>
</dbReference>
<dbReference type="InterPro" id="IPR011050">
    <property type="entry name" value="Pectin_lyase_fold/virulence"/>
</dbReference>
<evidence type="ECO:0000256" key="3">
    <source>
        <dbReference type="ARBA" id="ARBA00023295"/>
    </source>
</evidence>
<dbReference type="GO" id="GO:0004553">
    <property type="term" value="F:hydrolase activity, hydrolyzing O-glycosyl compounds"/>
    <property type="evidence" value="ECO:0007669"/>
    <property type="project" value="InterPro"/>
</dbReference>
<evidence type="ECO:0000313" key="9">
    <source>
        <dbReference type="Proteomes" id="UP000285575"/>
    </source>
</evidence>
<dbReference type="SUPFAM" id="SSF52266">
    <property type="entry name" value="SGNH hydrolase"/>
    <property type="match status" value="1"/>
</dbReference>
<organism evidence="8 9">
    <name type="scientific">Rubrivivax rivuli</name>
    <dbReference type="NCBI Taxonomy" id="1862385"/>
    <lineage>
        <taxon>Bacteria</taxon>
        <taxon>Pseudomonadati</taxon>
        <taxon>Pseudomonadota</taxon>
        <taxon>Betaproteobacteria</taxon>
        <taxon>Burkholderiales</taxon>
        <taxon>Sphaerotilaceae</taxon>
        <taxon>Rubrivivax</taxon>
    </lineage>
</organism>
<dbReference type="PANTHER" id="PTHR42812">
    <property type="entry name" value="BETA-XYLOSIDASE"/>
    <property type="match status" value="1"/>
</dbReference>
<keyword evidence="2" id="KW-0378">Hydrolase</keyword>
<dbReference type="SUPFAM" id="SSF49899">
    <property type="entry name" value="Concanavalin A-like lectins/glucanases"/>
    <property type="match status" value="1"/>
</dbReference>
<protein>
    <recommendedName>
        <fullName evidence="7">Beta-xylosidase C-terminal Concanavalin A-like domain-containing protein</fullName>
    </recommendedName>
</protein>
<proteinExistence type="inferred from homology"/>
<keyword evidence="9" id="KW-1185">Reference proteome</keyword>
<feature type="site" description="Important for catalytic activity, responsible for pKa modulation of the active site Glu and correct orientation of both the proton donor and substrate" evidence="5">
    <location>
        <position position="1064"/>
    </location>
</feature>
<dbReference type="Pfam" id="PF04616">
    <property type="entry name" value="Glyco_hydro_43"/>
    <property type="match status" value="1"/>
</dbReference>
<dbReference type="InterPro" id="IPR041542">
    <property type="entry name" value="GH43_C2"/>
</dbReference>
<dbReference type="InterPro" id="IPR051795">
    <property type="entry name" value="Glycosyl_Hydrlase_43"/>
</dbReference>
<evidence type="ECO:0000256" key="4">
    <source>
        <dbReference type="PIRSR" id="PIRSR606710-1"/>
    </source>
</evidence>
<dbReference type="GO" id="GO:0005975">
    <property type="term" value="P:carbohydrate metabolic process"/>
    <property type="evidence" value="ECO:0007669"/>
    <property type="project" value="InterPro"/>
</dbReference>
<dbReference type="CDD" id="cd01821">
    <property type="entry name" value="Rhamnogalacturan_acetylesterase_like"/>
    <property type="match status" value="1"/>
</dbReference>
<feature type="region of interest" description="Disordered" evidence="6">
    <location>
        <begin position="41"/>
        <end position="199"/>
    </location>
</feature>
<dbReference type="EMBL" id="SACR01000002">
    <property type="protein sequence ID" value="RVU47482.1"/>
    <property type="molecule type" value="Genomic_DNA"/>
</dbReference>
<dbReference type="Pfam" id="PF00657">
    <property type="entry name" value="Lipase_GDSL"/>
    <property type="match status" value="1"/>
</dbReference>
<dbReference type="InterPro" id="IPR006710">
    <property type="entry name" value="Glyco_hydro_43"/>
</dbReference>
<sequence>MGLPVAGGRQRRFHLGRPDGGAVRRQRDPLGARHLQQLARLHPAGAGHRRRQGLRLPQQPSHRRPRGDGGLPGAQRRHHQQHLHRQHRLHQHAHRPAHPARGLVRGHRHQQDGHGHGQLQHQPAALGRHHHRCRHRRSRLARVGQHRPGRQPARPEPAPGQRHRERGGHAAQRGAGQAVGQYRRPGHTRRGVCQQHRRGPAGGLGAGAVTRAQALAGLLLAGAALAGAPHAAANGLEAERPALLLVGDSTLAPRSGYGDALCERLAPGWACLNLARGGRSTKSYREEGLWERVLVRLRSRQSNAPHVVLIQFGHNDQPGKPGRSTDLATEFPANLRRYVEEVRAAGGLPVLGTPLTRRSFKEGRLQGDLEPWADTTRRVARELGVPLVDTLASSAARVQALGEALADTLAVAAKPAPGEAPGRGSNSFDRTHVGPRGACLFAATSAPLLAQAVPALREAFVSAGQPDESACLALPPPPPAAALGQASELHRGSYTMPGWAVGTQGGRGGRVLRVTNLQPSGPGSLRAALEARGPRNIVFEVGGVIDLQGGKLDIREPFVTIAGQTAPAPGITLIKGEVRVGTHDVIVQHLRFRPGAWGRPARSGGDQDGLSTGAGAHQVIVDHCSFSWATDENLSVGGPRFPGKTPDEWRRHTGRAITFSHNLIYEGLGHSVHAKGEHSKGTLIHDNATGILLHANLYASNRERNALFKGGVHAAMVNNLVFNPGTRAVHYNLPAGEWEGQPHQTGRIALLGNLLRHGPDTRAGLPLFVLGGHGDVELHLEGNTAVDFLGRPLPLTAVDNAGRARIIEVPAAQATLPPDLRLLPVAELEVQLTRAAGARPWDRDEADQKLLADVAEGRGRLIDDETQGLGHPRHAPTRRPFNAADWQLHDLSPRAGWASLFPPEAAPPAAPAASAPPASMNPATAPRWAAGPEGQRRADLGDGRFRNPVLAGDFPDPTVLKDGPDYYLTHSSFEAVPGLLIWHSRDLVNWQPLAPALTRYIGSVWAPELVKHAGRYYLYVPAKRPGPQQGAGGGGPRGDIFVMHAPHPRGPWSAPVALGIDRIDPGHAVDEQGRRWLFLNGGVRVPLSADGLRTTGPLETVYEGWRYPEDWVVESYSQEGPKMLRKDGWWHMTLAVGGTAGPPTGHMVISARARTLAGPWEHSPHNPLVRTRSRSEAWWSRGHATLVEGPTPGDWYMLYHGYEAGYHTLGRQMLLEPIEWTPEGWFRSRLPPGADVGDPLPMPRGGNALPHGRALSDDFQASQLAMPWSFFRGDESDAARVRVGGGTLALAARGNGPADSRPLSFVAGDRAYELEVDLDPDAGATAGLLLFYSERLYAGLGLQPLPEGGAALLLHRYGTDQRRGSLPLRADGQPWRPGQPLRLRLRLEDQVLTLHTSTDGGQRWQKFGTQIEVSGYHHNVAGGFMSLRPALYAAGQGQVRFRRLVYRALP</sequence>
<comment type="caution">
    <text evidence="8">The sequence shown here is derived from an EMBL/GenBank/DDBJ whole genome shotgun (WGS) entry which is preliminary data.</text>
</comment>
<dbReference type="Gene3D" id="2.160.20.10">
    <property type="entry name" value="Single-stranded right-handed beta-helix, Pectin lyase-like"/>
    <property type="match status" value="1"/>
</dbReference>
<feature type="compositionally biased region" description="Basic residues" evidence="6">
    <location>
        <begin position="75"/>
        <end position="108"/>
    </location>
</feature>
<accession>A0A437RLH6</accession>
<feature type="compositionally biased region" description="Basic and acidic residues" evidence="6">
    <location>
        <begin position="934"/>
        <end position="945"/>
    </location>
</feature>
<dbReference type="InterPro" id="IPR013320">
    <property type="entry name" value="ConA-like_dom_sf"/>
</dbReference>
<feature type="domain" description="Beta-xylosidase C-terminal Concanavalin A-like" evidence="7">
    <location>
        <begin position="1256"/>
        <end position="1438"/>
    </location>
</feature>
<evidence type="ECO:0000256" key="5">
    <source>
        <dbReference type="PIRSR" id="PIRSR606710-2"/>
    </source>
</evidence>
<feature type="active site" description="Proton acceptor" evidence="4">
    <location>
        <position position="956"/>
    </location>
</feature>
<feature type="active site" description="Proton donor" evidence="4">
    <location>
        <position position="1119"/>
    </location>
</feature>
<evidence type="ECO:0000313" key="8">
    <source>
        <dbReference type="EMBL" id="RVU47482.1"/>
    </source>
</evidence>
<dbReference type="Gene3D" id="2.60.120.200">
    <property type="match status" value="1"/>
</dbReference>
<dbReference type="SUPFAM" id="SSF51126">
    <property type="entry name" value="Pectin lyase-like"/>
    <property type="match status" value="1"/>
</dbReference>
<dbReference type="Pfam" id="PF17851">
    <property type="entry name" value="GH43_C2"/>
    <property type="match status" value="1"/>
</dbReference>
<evidence type="ECO:0000256" key="1">
    <source>
        <dbReference type="ARBA" id="ARBA00009865"/>
    </source>
</evidence>
<gene>
    <name evidence="8" type="ORF">EOE66_07005</name>
</gene>
<dbReference type="InterPro" id="IPR037459">
    <property type="entry name" value="RhgT-like"/>
</dbReference>
<evidence type="ECO:0000256" key="2">
    <source>
        <dbReference type="ARBA" id="ARBA00022801"/>
    </source>
</evidence>
<feature type="compositionally biased region" description="Basic residues" evidence="6">
    <location>
        <begin position="184"/>
        <end position="199"/>
    </location>
</feature>
<reference evidence="8 9" key="1">
    <citation type="submission" date="2019-01" db="EMBL/GenBank/DDBJ databases">
        <authorList>
            <person name="Chen W.-M."/>
        </authorList>
    </citation>
    <scope>NUCLEOTIDE SEQUENCE [LARGE SCALE GENOMIC DNA]</scope>
    <source>
        <strain evidence="8 9">KYPY4</strain>
    </source>
</reference>
<feature type="region of interest" description="Disordered" evidence="6">
    <location>
        <begin position="902"/>
        <end position="947"/>
    </location>
</feature>
<evidence type="ECO:0000259" key="7">
    <source>
        <dbReference type="Pfam" id="PF17851"/>
    </source>
</evidence>
<dbReference type="CDD" id="cd09002">
    <property type="entry name" value="GH43_XYL-like"/>
    <property type="match status" value="1"/>
</dbReference>
<dbReference type="SUPFAM" id="SSF75005">
    <property type="entry name" value="Arabinanase/levansucrase/invertase"/>
    <property type="match status" value="1"/>
</dbReference>
<evidence type="ECO:0000256" key="6">
    <source>
        <dbReference type="SAM" id="MobiDB-lite"/>
    </source>
</evidence>
<comment type="similarity">
    <text evidence="1">Belongs to the glycosyl hydrolase 43 family.</text>
</comment>
<feature type="region of interest" description="Disordered" evidence="6">
    <location>
        <begin position="1"/>
        <end position="25"/>
    </location>
</feature>
<dbReference type="InterPro" id="IPR036514">
    <property type="entry name" value="SGNH_hydro_sf"/>
</dbReference>
<dbReference type="Gene3D" id="3.40.50.1110">
    <property type="entry name" value="SGNH hydrolase"/>
    <property type="match status" value="1"/>
</dbReference>
<dbReference type="InterPro" id="IPR023296">
    <property type="entry name" value="Glyco_hydro_beta-prop_sf"/>
</dbReference>
<feature type="compositionally biased region" description="Low complexity" evidence="6">
    <location>
        <begin position="911"/>
        <end position="926"/>
    </location>
</feature>
<dbReference type="InterPro" id="IPR012334">
    <property type="entry name" value="Pectin_lyas_fold"/>
</dbReference>
<dbReference type="PANTHER" id="PTHR42812:SF2">
    <property type="entry name" value="XYLOSIDASE_ARABINOSIDASE"/>
    <property type="match status" value="1"/>
</dbReference>